<evidence type="ECO:0000256" key="6">
    <source>
        <dbReference type="ARBA" id="ARBA00022737"/>
    </source>
</evidence>
<comment type="catalytic activity">
    <reaction evidence="1">
        <text>D-fructose 6-phosphate + L-glutamine = D-glucosamine 6-phosphate + L-glutamate</text>
        <dbReference type="Rhea" id="RHEA:13237"/>
        <dbReference type="ChEBI" id="CHEBI:29985"/>
        <dbReference type="ChEBI" id="CHEBI:58359"/>
        <dbReference type="ChEBI" id="CHEBI:58725"/>
        <dbReference type="ChEBI" id="CHEBI:61527"/>
        <dbReference type="EC" id="2.6.1.16"/>
    </reaction>
</comment>
<evidence type="ECO:0000313" key="10">
    <source>
        <dbReference type="Proteomes" id="UP000230273"/>
    </source>
</evidence>
<dbReference type="InterPro" id="IPR017932">
    <property type="entry name" value="GATase_2_dom"/>
</dbReference>
<evidence type="ECO:0000256" key="5">
    <source>
        <dbReference type="ARBA" id="ARBA00022679"/>
    </source>
</evidence>
<dbReference type="GO" id="GO:0006487">
    <property type="term" value="P:protein N-linked glycosylation"/>
    <property type="evidence" value="ECO:0007669"/>
    <property type="project" value="TreeGrafter"/>
</dbReference>
<dbReference type="Proteomes" id="UP000230273">
    <property type="component" value="Unassembled WGS sequence"/>
</dbReference>
<dbReference type="SUPFAM" id="SSF56235">
    <property type="entry name" value="N-terminal nucleophile aminohydrolases (Ntn hydrolases)"/>
    <property type="match status" value="1"/>
</dbReference>
<dbReference type="AlphaFoldDB" id="A0A2G9YXB1"/>
<name>A0A2G9YXB1_9BACT</name>
<feature type="non-terminal residue" evidence="9">
    <location>
        <position position="262"/>
    </location>
</feature>
<evidence type="ECO:0000256" key="7">
    <source>
        <dbReference type="ARBA" id="ARBA00022962"/>
    </source>
</evidence>
<keyword evidence="4 9" id="KW-0032">Aminotransferase</keyword>
<accession>A0A2G9YXB1</accession>
<dbReference type="PROSITE" id="PS51278">
    <property type="entry name" value="GATASE_TYPE_2"/>
    <property type="match status" value="1"/>
</dbReference>
<evidence type="ECO:0000259" key="8">
    <source>
        <dbReference type="PROSITE" id="PS51278"/>
    </source>
</evidence>
<organism evidence="9 10">
    <name type="scientific">Candidatus Nealsonbacteria bacterium CG23_combo_of_CG06-09_8_20_14_all_38_19</name>
    <dbReference type="NCBI Taxonomy" id="1974721"/>
    <lineage>
        <taxon>Bacteria</taxon>
        <taxon>Candidatus Nealsoniibacteriota</taxon>
    </lineage>
</organism>
<sequence>MCGIVGYIGKNNNIMIGLEALKRLEYRGYDSAGMAVYDGEKKEIFSTKAVGKVANLEKKLAENDFKGVPFLFYTRWATHGGVTEINCHPHSDCRQNIFVVHNGIIENYRQLKEKLIQKGHKFISETDTETIPHLIEHFFKGNLEEAVRQALKYVKGTYALAIIAKEDPGKLVLARNSAPLLIGLGDGEFIAASDPSAVITHTKKVIYLDDGDVAVLTPNEFFIQDINQNRIEKTVNEIDWNVEEAQKGGYAHFMIKEIMEQP</sequence>
<dbReference type="GO" id="GO:0004360">
    <property type="term" value="F:glutamine-fructose-6-phosphate transaminase (isomerizing) activity"/>
    <property type="evidence" value="ECO:0007669"/>
    <property type="project" value="UniProtKB-EC"/>
</dbReference>
<dbReference type="InterPro" id="IPR047084">
    <property type="entry name" value="GFAT_N"/>
</dbReference>
<evidence type="ECO:0000256" key="2">
    <source>
        <dbReference type="ARBA" id="ARBA00012916"/>
    </source>
</evidence>
<dbReference type="FunFam" id="3.60.20.10:FF:000006">
    <property type="entry name" value="Glutamine--fructose-6-phosphate aminotransferase [isomerizing]"/>
    <property type="match status" value="1"/>
</dbReference>
<reference evidence="9 10" key="1">
    <citation type="submission" date="2017-09" db="EMBL/GenBank/DDBJ databases">
        <title>Depth-based differentiation of microbial function through sediment-hosted aquifers and enrichment of novel symbionts in the deep terrestrial subsurface.</title>
        <authorList>
            <person name="Probst A.J."/>
            <person name="Ladd B."/>
            <person name="Jarett J.K."/>
            <person name="Geller-Mcgrath D.E."/>
            <person name="Sieber C.M."/>
            <person name="Emerson J.B."/>
            <person name="Anantharaman K."/>
            <person name="Thomas B.C."/>
            <person name="Malmstrom R."/>
            <person name="Stieglmeier M."/>
            <person name="Klingl A."/>
            <person name="Woyke T."/>
            <person name="Ryan C.M."/>
            <person name="Banfield J.F."/>
        </authorList>
    </citation>
    <scope>NUCLEOTIDE SEQUENCE [LARGE SCALE GENOMIC DNA]</scope>
    <source>
        <strain evidence="9">CG23_combo_of_CG06-09_8_20_14_all_38_19</strain>
    </source>
</reference>
<dbReference type="EC" id="2.6.1.16" evidence="2"/>
<proteinExistence type="predicted"/>
<dbReference type="PANTHER" id="PTHR10937:SF0">
    <property type="entry name" value="GLUTAMINE--FRUCTOSE-6-PHOSPHATE TRANSAMINASE (ISOMERIZING)"/>
    <property type="match status" value="1"/>
</dbReference>
<keyword evidence="7" id="KW-0315">Glutamine amidotransferase</keyword>
<gene>
    <name evidence="9" type="ORF">COX36_01105</name>
</gene>
<dbReference type="CDD" id="cd00714">
    <property type="entry name" value="GFAT"/>
    <property type="match status" value="1"/>
</dbReference>
<dbReference type="GO" id="GO:0006047">
    <property type="term" value="P:UDP-N-acetylglucosamine metabolic process"/>
    <property type="evidence" value="ECO:0007669"/>
    <property type="project" value="TreeGrafter"/>
</dbReference>
<evidence type="ECO:0000256" key="3">
    <source>
        <dbReference type="ARBA" id="ARBA00016090"/>
    </source>
</evidence>
<protein>
    <recommendedName>
        <fullName evidence="3">Glutamine--fructose-6-phosphate aminotransferase [isomerizing]</fullName>
        <ecNumber evidence="2">2.6.1.16</ecNumber>
    </recommendedName>
</protein>
<keyword evidence="5 9" id="KW-0808">Transferase</keyword>
<evidence type="ECO:0000256" key="1">
    <source>
        <dbReference type="ARBA" id="ARBA00001031"/>
    </source>
</evidence>
<dbReference type="Pfam" id="PF13537">
    <property type="entry name" value="GATase_7"/>
    <property type="match status" value="1"/>
</dbReference>
<evidence type="ECO:0000313" key="9">
    <source>
        <dbReference type="EMBL" id="PIP23852.1"/>
    </source>
</evidence>
<dbReference type="GO" id="GO:0006002">
    <property type="term" value="P:fructose 6-phosphate metabolic process"/>
    <property type="evidence" value="ECO:0007669"/>
    <property type="project" value="TreeGrafter"/>
</dbReference>
<keyword evidence="6" id="KW-0677">Repeat</keyword>
<evidence type="ECO:0000256" key="4">
    <source>
        <dbReference type="ARBA" id="ARBA00022576"/>
    </source>
</evidence>
<feature type="domain" description="Glutamine amidotransferase type-2" evidence="8">
    <location>
        <begin position="2"/>
        <end position="219"/>
    </location>
</feature>
<dbReference type="PANTHER" id="PTHR10937">
    <property type="entry name" value="GLUCOSAMINE--FRUCTOSE-6-PHOSPHATE AMINOTRANSFERASE, ISOMERIZING"/>
    <property type="match status" value="1"/>
</dbReference>
<dbReference type="EMBL" id="PCRP01000016">
    <property type="protein sequence ID" value="PIP23852.1"/>
    <property type="molecule type" value="Genomic_DNA"/>
</dbReference>
<dbReference type="InterPro" id="IPR029055">
    <property type="entry name" value="Ntn_hydrolases_N"/>
</dbReference>
<comment type="caution">
    <text evidence="9">The sequence shown here is derived from an EMBL/GenBank/DDBJ whole genome shotgun (WGS) entry which is preliminary data.</text>
</comment>
<dbReference type="Gene3D" id="3.60.20.10">
    <property type="entry name" value="Glutamine Phosphoribosylpyrophosphate, subunit 1, domain 1"/>
    <property type="match status" value="1"/>
</dbReference>